<dbReference type="GO" id="GO:0006147">
    <property type="term" value="P:guanine catabolic process"/>
    <property type="evidence" value="ECO:0007669"/>
    <property type="project" value="UniProtKB-UniRule"/>
</dbReference>
<sequence>MAPPNNGKNQLILGTFIHSRKLDELQYLHNTAVCVDTSGKIVAIEPECDQAKAESTLFPRLRWSAEEVMVTVGKDSQFFFPGFVDTHLHASQYPNVGIFGKSTLLDWLNTYTFPMEASLSSLPKARRVYTRCIRRTLAHGTTTAAYYATIHVEPTNLLADLCLSMGQRAFVGRVCMDQLGPAYYLDESPEQAIAATRATIDHIRGIDANFDLVSPIITPRFAPACSADTMRQLGELQRETELPVQTHVSENAGEIALVRELFPDSTSYADVYDRYGLLGEKMILAHAVHLSEEEADLIARRGAKVSHCPCSNSAITSGEARVRWMLEKGIGVGLGTDMSGGYSPSVLEAARQASLVSNHLVMPGGKLHELPQEEREKAKLSVEEVLYLATRGGAEVVGLRDKIGAFEVGMEWDAQLIGLGMVCEEAAEDDMEDEGNVDVFGWEPWDERVAKWVFNGDDRNTKKVWVRGRLVHERKEN</sequence>
<evidence type="ECO:0000256" key="4">
    <source>
        <dbReference type="ARBA" id="ARBA00022801"/>
    </source>
</evidence>
<feature type="domain" description="Amidohydrolase-related" evidence="9">
    <location>
        <begin position="80"/>
        <end position="471"/>
    </location>
</feature>
<dbReference type="InterPro" id="IPR011059">
    <property type="entry name" value="Metal-dep_hydrolase_composite"/>
</dbReference>
<comment type="pathway">
    <text evidence="1 8">Purine metabolism; guanine degradation; xanthine from guanine: step 1/1.</text>
</comment>
<dbReference type="InterPro" id="IPR014311">
    <property type="entry name" value="Guanine_deaminase"/>
</dbReference>
<protein>
    <recommendedName>
        <fullName evidence="8">Guanine deaminase</fullName>
        <shortName evidence="8">Guanase</shortName>
        <ecNumber evidence="8">3.5.4.3</ecNumber>
    </recommendedName>
    <alternativeName>
        <fullName evidence="8">Guanine aminohydrolase</fullName>
    </alternativeName>
</protein>
<dbReference type="Pfam" id="PF01979">
    <property type="entry name" value="Amidohydro_1"/>
    <property type="match status" value="1"/>
</dbReference>
<dbReference type="AlphaFoldDB" id="A0AAI8VCV5"/>
<comment type="caution">
    <text evidence="10">The sequence shown here is derived from an EMBL/GenBank/DDBJ whole genome shotgun (WGS) entry which is preliminary data.</text>
</comment>
<dbReference type="GO" id="GO:0008270">
    <property type="term" value="F:zinc ion binding"/>
    <property type="evidence" value="ECO:0007669"/>
    <property type="project" value="UniProtKB-UniRule"/>
</dbReference>
<dbReference type="InterPro" id="IPR006680">
    <property type="entry name" value="Amidohydro-rel"/>
</dbReference>
<dbReference type="Gene3D" id="3.20.20.140">
    <property type="entry name" value="Metal-dependent hydrolases"/>
    <property type="match status" value="1"/>
</dbReference>
<dbReference type="Gene3D" id="2.30.40.10">
    <property type="entry name" value="Urease, subunit C, domain 1"/>
    <property type="match status" value="1"/>
</dbReference>
<organism evidence="10 11">
    <name type="scientific">Anthostomella pinea</name>
    <dbReference type="NCBI Taxonomy" id="933095"/>
    <lineage>
        <taxon>Eukaryota</taxon>
        <taxon>Fungi</taxon>
        <taxon>Dikarya</taxon>
        <taxon>Ascomycota</taxon>
        <taxon>Pezizomycotina</taxon>
        <taxon>Sordariomycetes</taxon>
        <taxon>Xylariomycetidae</taxon>
        <taxon>Xylariales</taxon>
        <taxon>Xylariaceae</taxon>
        <taxon>Anthostomella</taxon>
    </lineage>
</organism>
<accession>A0AAI8VCV5</accession>
<dbReference type="Proteomes" id="UP001295740">
    <property type="component" value="Unassembled WGS sequence"/>
</dbReference>
<dbReference type="FunFam" id="3.20.20.140:FF:000022">
    <property type="entry name" value="Guanine deaminase"/>
    <property type="match status" value="1"/>
</dbReference>
<name>A0AAI8VCV5_9PEZI</name>
<proteinExistence type="inferred from homology"/>
<comment type="similarity">
    <text evidence="2 8">Belongs to the metallo-dependent hydrolases superfamily. ATZ/TRZ family.</text>
</comment>
<dbReference type="EMBL" id="CAUWAG010000003">
    <property type="protein sequence ID" value="CAJ2502075.1"/>
    <property type="molecule type" value="Genomic_DNA"/>
</dbReference>
<dbReference type="InterPro" id="IPR051607">
    <property type="entry name" value="Metallo-dep_hydrolases"/>
</dbReference>
<comment type="function">
    <text evidence="7 8">Catalyzes the hydrolytic deamination of guanine, producing xanthine and ammonia.</text>
</comment>
<dbReference type="InterPro" id="IPR032466">
    <property type="entry name" value="Metal_Hydrolase"/>
</dbReference>
<evidence type="ECO:0000259" key="9">
    <source>
        <dbReference type="Pfam" id="PF01979"/>
    </source>
</evidence>
<dbReference type="GO" id="GO:0005829">
    <property type="term" value="C:cytosol"/>
    <property type="evidence" value="ECO:0007669"/>
    <property type="project" value="TreeGrafter"/>
</dbReference>
<keyword evidence="11" id="KW-1185">Reference proteome</keyword>
<dbReference type="SUPFAM" id="SSF51556">
    <property type="entry name" value="Metallo-dependent hydrolases"/>
    <property type="match status" value="1"/>
</dbReference>
<dbReference type="EC" id="3.5.4.3" evidence="8"/>
<evidence type="ECO:0000256" key="6">
    <source>
        <dbReference type="ARBA" id="ARBA00051148"/>
    </source>
</evidence>
<evidence type="ECO:0000256" key="3">
    <source>
        <dbReference type="ARBA" id="ARBA00022723"/>
    </source>
</evidence>
<evidence type="ECO:0000313" key="11">
    <source>
        <dbReference type="Proteomes" id="UP001295740"/>
    </source>
</evidence>
<evidence type="ECO:0000256" key="7">
    <source>
        <dbReference type="ARBA" id="ARBA00056079"/>
    </source>
</evidence>
<gene>
    <name evidence="10" type="ORF">KHLLAP_LOCUS2543</name>
</gene>
<comment type="cofactor">
    <cofactor evidence="8">
        <name>Zn(2+)</name>
        <dbReference type="ChEBI" id="CHEBI:29105"/>
    </cofactor>
    <text evidence="8">Binds 1 zinc ion per subunit.</text>
</comment>
<keyword evidence="5 8" id="KW-0862">Zinc</keyword>
<dbReference type="PANTHER" id="PTHR11271">
    <property type="entry name" value="GUANINE DEAMINASE"/>
    <property type="match status" value="1"/>
</dbReference>
<keyword evidence="3 8" id="KW-0479">Metal-binding</keyword>
<dbReference type="GO" id="GO:0008892">
    <property type="term" value="F:guanine deaminase activity"/>
    <property type="evidence" value="ECO:0007669"/>
    <property type="project" value="UniProtKB-UniRule"/>
</dbReference>
<evidence type="ECO:0000313" key="10">
    <source>
        <dbReference type="EMBL" id="CAJ2502075.1"/>
    </source>
</evidence>
<reference evidence="10" key="1">
    <citation type="submission" date="2023-10" db="EMBL/GenBank/DDBJ databases">
        <authorList>
            <person name="Hackl T."/>
        </authorList>
    </citation>
    <scope>NUCLEOTIDE SEQUENCE</scope>
</reference>
<evidence type="ECO:0000256" key="8">
    <source>
        <dbReference type="RuleBase" id="RU366009"/>
    </source>
</evidence>
<evidence type="ECO:0000256" key="2">
    <source>
        <dbReference type="ARBA" id="ARBA00006745"/>
    </source>
</evidence>
<dbReference type="NCBIfam" id="TIGR02967">
    <property type="entry name" value="guan_deamin"/>
    <property type="match status" value="1"/>
</dbReference>
<comment type="catalytic activity">
    <reaction evidence="6 8">
        <text>guanine + H2O + H(+) = xanthine + NH4(+)</text>
        <dbReference type="Rhea" id="RHEA:14665"/>
        <dbReference type="ChEBI" id="CHEBI:15377"/>
        <dbReference type="ChEBI" id="CHEBI:15378"/>
        <dbReference type="ChEBI" id="CHEBI:16235"/>
        <dbReference type="ChEBI" id="CHEBI:17712"/>
        <dbReference type="ChEBI" id="CHEBI:28938"/>
        <dbReference type="EC" id="3.5.4.3"/>
    </reaction>
</comment>
<evidence type="ECO:0000256" key="1">
    <source>
        <dbReference type="ARBA" id="ARBA00004984"/>
    </source>
</evidence>
<dbReference type="PANTHER" id="PTHR11271:SF6">
    <property type="entry name" value="GUANINE DEAMINASE"/>
    <property type="match status" value="1"/>
</dbReference>
<keyword evidence="4 8" id="KW-0378">Hydrolase</keyword>
<evidence type="ECO:0000256" key="5">
    <source>
        <dbReference type="ARBA" id="ARBA00022833"/>
    </source>
</evidence>